<gene>
    <name evidence="4" type="ORF">B7463_g5108</name>
</gene>
<reference evidence="4 5" key="1">
    <citation type="submission" date="2018-05" db="EMBL/GenBank/DDBJ databases">
        <title>Draft genome sequence of Scytalidium lignicola DSM 105466, a ubiquitous saprotrophic fungus.</title>
        <authorList>
            <person name="Buettner E."/>
            <person name="Gebauer A.M."/>
            <person name="Hofrichter M."/>
            <person name="Liers C."/>
            <person name="Kellner H."/>
        </authorList>
    </citation>
    <scope>NUCLEOTIDE SEQUENCE [LARGE SCALE GENOMIC DNA]</scope>
    <source>
        <strain evidence="4 5">DSM 105466</strain>
    </source>
</reference>
<dbReference type="PANTHER" id="PTHR15074:SF0">
    <property type="entry name" value="METHYL-CPG-BINDING DOMAIN PROTEIN 4-LIKE PROTEIN"/>
    <property type="match status" value="1"/>
</dbReference>
<name>A0A3E2HDL0_SCYLI</name>
<evidence type="ECO:0000313" key="4">
    <source>
        <dbReference type="EMBL" id="RFU31243.1"/>
    </source>
</evidence>
<comment type="subcellular location">
    <subcellularLocation>
        <location evidence="1">Nucleus</location>
    </subcellularLocation>
</comment>
<dbReference type="AlphaFoldDB" id="A0A3E2HDL0"/>
<feature type="non-terminal residue" evidence="4">
    <location>
        <position position="945"/>
    </location>
</feature>
<feature type="region of interest" description="Disordered" evidence="3">
    <location>
        <begin position="585"/>
        <end position="614"/>
    </location>
</feature>
<keyword evidence="5" id="KW-1185">Reference proteome</keyword>
<feature type="compositionally biased region" description="Polar residues" evidence="3">
    <location>
        <begin position="346"/>
        <end position="357"/>
    </location>
</feature>
<protein>
    <recommendedName>
        <fullName evidence="6">HhH-GPD domain-containing protein</fullName>
    </recommendedName>
</protein>
<dbReference type="Proteomes" id="UP000258309">
    <property type="component" value="Unassembled WGS sequence"/>
</dbReference>
<evidence type="ECO:0000313" key="5">
    <source>
        <dbReference type="Proteomes" id="UP000258309"/>
    </source>
</evidence>
<evidence type="ECO:0008006" key="6">
    <source>
        <dbReference type="Google" id="ProtNLM"/>
    </source>
</evidence>
<evidence type="ECO:0000256" key="1">
    <source>
        <dbReference type="ARBA" id="ARBA00004123"/>
    </source>
</evidence>
<accession>A0A3E2HDL0</accession>
<dbReference type="SUPFAM" id="SSF48150">
    <property type="entry name" value="DNA-glycosylase"/>
    <property type="match status" value="1"/>
</dbReference>
<feature type="compositionally biased region" description="Polar residues" evidence="3">
    <location>
        <begin position="279"/>
        <end position="300"/>
    </location>
</feature>
<dbReference type="EMBL" id="NCSJ02000080">
    <property type="protein sequence ID" value="RFU31243.1"/>
    <property type="molecule type" value="Genomic_DNA"/>
</dbReference>
<feature type="compositionally biased region" description="Low complexity" evidence="3">
    <location>
        <begin position="587"/>
        <end position="596"/>
    </location>
</feature>
<evidence type="ECO:0000256" key="3">
    <source>
        <dbReference type="SAM" id="MobiDB-lite"/>
    </source>
</evidence>
<dbReference type="InterPro" id="IPR011257">
    <property type="entry name" value="DNA_glycosylase"/>
</dbReference>
<dbReference type="OrthoDB" id="10265068at2759"/>
<organism evidence="4 5">
    <name type="scientific">Scytalidium lignicola</name>
    <name type="common">Hyphomycete</name>
    <dbReference type="NCBI Taxonomy" id="5539"/>
    <lineage>
        <taxon>Eukaryota</taxon>
        <taxon>Fungi</taxon>
        <taxon>Dikarya</taxon>
        <taxon>Ascomycota</taxon>
        <taxon>Pezizomycotina</taxon>
        <taxon>Leotiomycetes</taxon>
        <taxon>Leotiomycetes incertae sedis</taxon>
        <taxon>Scytalidium</taxon>
    </lineage>
</organism>
<feature type="region of interest" description="Disordered" evidence="3">
    <location>
        <begin position="278"/>
        <end position="357"/>
    </location>
</feature>
<evidence type="ECO:0000256" key="2">
    <source>
        <dbReference type="ARBA" id="ARBA00023242"/>
    </source>
</evidence>
<dbReference type="GO" id="GO:0003824">
    <property type="term" value="F:catalytic activity"/>
    <property type="evidence" value="ECO:0007669"/>
    <property type="project" value="InterPro"/>
</dbReference>
<feature type="non-terminal residue" evidence="4">
    <location>
        <position position="1"/>
    </location>
</feature>
<keyword evidence="2" id="KW-0539">Nucleus</keyword>
<feature type="compositionally biased region" description="Basic and acidic residues" evidence="3">
    <location>
        <begin position="316"/>
        <end position="326"/>
    </location>
</feature>
<dbReference type="Gene3D" id="1.10.340.30">
    <property type="entry name" value="Hypothetical protein, domain 2"/>
    <property type="match status" value="1"/>
</dbReference>
<dbReference type="STRING" id="5539.A0A3E2HDL0"/>
<dbReference type="PANTHER" id="PTHR15074">
    <property type="entry name" value="METHYL-CPG-BINDING PROTEIN"/>
    <property type="match status" value="1"/>
</dbReference>
<feature type="region of interest" description="Disordered" evidence="3">
    <location>
        <begin position="626"/>
        <end position="679"/>
    </location>
</feature>
<proteinExistence type="predicted"/>
<dbReference type="GO" id="GO:0005634">
    <property type="term" value="C:nucleus"/>
    <property type="evidence" value="ECO:0007669"/>
    <property type="project" value="UniProtKB-SubCell"/>
</dbReference>
<comment type="caution">
    <text evidence="4">The sequence shown here is derived from an EMBL/GenBank/DDBJ whole genome shotgun (WGS) entry which is preliminary data.</text>
</comment>
<dbReference type="GO" id="GO:0006281">
    <property type="term" value="P:DNA repair"/>
    <property type="evidence" value="ECO:0007669"/>
    <property type="project" value="InterPro"/>
</dbReference>
<dbReference type="InterPro" id="IPR045138">
    <property type="entry name" value="MeCP2/MBD4"/>
</dbReference>
<dbReference type="GO" id="GO:0003677">
    <property type="term" value="F:DNA binding"/>
    <property type="evidence" value="ECO:0007669"/>
    <property type="project" value="InterPro"/>
</dbReference>
<sequence length="945" mass="106371">MPDGKSDLRKTGNGLSSSTLPIVCNAWGSVLKVPESYHHLFLQTTNASHTIRINMSDPFDDFDTNNADKSFLLELLRSGIVPPEEVALFEQTLHESGYQYKPPGKRVEQFTADLLHRITSNIQFIQLEEFKNEVYHYARAVGLGPNRAKLAAMKAEGEWKSEKQLLNGSEFHPSLREMEGCIPIDTAIDDMEQQLALSIGSLGDCGMLPLDNDDANHCEGVLGKDESSNFVSYSIDENSGLVNEGMTMVEVSNTSMKQKKVRKARGFTTSVYFDKVEKSASNSMRSTRAPNESQIESFDSSNDRKEDKHQRKCRSKRLEQESKQDIEMSEVISSTAVSTLEPKSPNPANFQQHTPMNVSPTVSTNILEDISSSQAFETNEMDRTATFEGALLEEENADELVCLSQKWGNIKTMDEKDSEFANDQLNSVKKTAIYQGPEDDTHRTLFKSFPFVGSQEPTNGDTTLAIEKVDKSGLSILEEAKSTAQVVDGNRPQTPKVKCEDVITSPSKIILNACTKAYESIKDISKCLLSGLDENHDSDYSDFSMTKYGSLDWDHSGDDFEEITVSQKPKRNQILLSQRLEWPDIGTSTDDTTSSSLIPKRTLTDSEEQNAKGGFKRIRIRKKLPFKSPYFTPPTSASKEQKVKSRATLPRDVLSEPQEFKEEEDAISGDSPSKCKEMKSPKRGLVSCIPFPPLSSPYFGLIQERLADNPFRLLIAITFLNRTHGKYAIPVFFELMGKYPTPGSLVSAKKDDIIEIIRNLGLQRKRADTYQTYAKMWLENPPTKGKRYAVKDYPLKGDGRNIKPDEVLTDEDERVAWELGHMTQGRYAIDSWRIFCRDVLRGEATSWNGEGSTKENFQPEWMRVLPEDKELRAYLRWMWLKEGFEWDPFTGEKEVASKELMQAAVEGNVAWDDQGGMRMIAPEEREVKSDLLDIHGQAAALNTLS</sequence>